<name>A0AAD3R7E3_LATJO</name>
<reference evidence="2" key="1">
    <citation type="submission" date="2022-08" db="EMBL/GenBank/DDBJ databases">
        <title>Genome sequencing of akame (Lates japonicus).</title>
        <authorList>
            <person name="Hashiguchi Y."/>
            <person name="Takahashi H."/>
        </authorList>
    </citation>
    <scope>NUCLEOTIDE SEQUENCE</scope>
    <source>
        <strain evidence="2">Kochi</strain>
    </source>
</reference>
<accession>A0AAD3R7E3</accession>
<evidence type="ECO:0000256" key="1">
    <source>
        <dbReference type="SAM" id="MobiDB-lite"/>
    </source>
</evidence>
<dbReference type="AlphaFoldDB" id="A0AAD3R7E3"/>
<feature type="non-terminal residue" evidence="2">
    <location>
        <position position="1"/>
    </location>
</feature>
<dbReference type="Proteomes" id="UP001279410">
    <property type="component" value="Unassembled WGS sequence"/>
</dbReference>
<evidence type="ECO:0000313" key="2">
    <source>
        <dbReference type="EMBL" id="GLD59954.1"/>
    </source>
</evidence>
<keyword evidence="3" id="KW-1185">Reference proteome</keyword>
<protein>
    <submittedName>
        <fullName evidence="2">Microtubule-associated protein 2 isoform X7</fullName>
    </submittedName>
</protein>
<comment type="caution">
    <text evidence="2">The sequence shown here is derived from an EMBL/GenBank/DDBJ whole genome shotgun (WGS) entry which is preliminary data.</text>
</comment>
<dbReference type="EMBL" id="BRZM01000038">
    <property type="protein sequence ID" value="GLD59954.1"/>
    <property type="molecule type" value="Genomic_DNA"/>
</dbReference>
<feature type="region of interest" description="Disordered" evidence="1">
    <location>
        <begin position="1"/>
        <end position="74"/>
    </location>
</feature>
<evidence type="ECO:0000313" key="3">
    <source>
        <dbReference type="Proteomes" id="UP001279410"/>
    </source>
</evidence>
<feature type="compositionally biased region" description="Low complexity" evidence="1">
    <location>
        <begin position="15"/>
        <end position="26"/>
    </location>
</feature>
<sequence>MPSPTPTDQPEGEIPSLAHPPLLLASTSMADSRQPEDGAPQWDPSGGQEPTSPHGANGYSSSAYRTCQPGGAHMAAASYSARENGFNGELTGAHAITA</sequence>
<proteinExistence type="predicted"/>
<gene>
    <name evidence="2" type="ORF">AKAME5_001190500</name>
</gene>
<organism evidence="2 3">
    <name type="scientific">Lates japonicus</name>
    <name type="common">Japanese lates</name>
    <dbReference type="NCBI Taxonomy" id="270547"/>
    <lineage>
        <taxon>Eukaryota</taxon>
        <taxon>Metazoa</taxon>
        <taxon>Chordata</taxon>
        <taxon>Craniata</taxon>
        <taxon>Vertebrata</taxon>
        <taxon>Euteleostomi</taxon>
        <taxon>Actinopterygii</taxon>
        <taxon>Neopterygii</taxon>
        <taxon>Teleostei</taxon>
        <taxon>Neoteleostei</taxon>
        <taxon>Acanthomorphata</taxon>
        <taxon>Carangaria</taxon>
        <taxon>Carangaria incertae sedis</taxon>
        <taxon>Centropomidae</taxon>
        <taxon>Lates</taxon>
    </lineage>
</organism>